<dbReference type="PANTHER" id="PTHR11843">
    <property type="entry name" value="40S RIBOSOMAL PROTEIN S12"/>
    <property type="match status" value="1"/>
</dbReference>
<evidence type="ECO:0000259" key="5">
    <source>
        <dbReference type="Pfam" id="PF01248"/>
    </source>
</evidence>
<accession>A0A9Q0L791</accession>
<dbReference type="GO" id="GO:0003735">
    <property type="term" value="F:structural constituent of ribosome"/>
    <property type="evidence" value="ECO:0007669"/>
    <property type="project" value="InterPro"/>
</dbReference>
<dbReference type="GO" id="GO:1990904">
    <property type="term" value="C:ribonucleoprotein complex"/>
    <property type="evidence" value="ECO:0007669"/>
    <property type="project" value="UniProtKB-KW"/>
</dbReference>
<feature type="domain" description="Ribosomal protein eL8/eL30/eS12/Gadd45" evidence="5">
    <location>
        <begin position="23"/>
        <end position="102"/>
    </location>
</feature>
<keyword evidence="2 4" id="KW-0689">Ribosomal protein</keyword>
<dbReference type="SUPFAM" id="SSF55315">
    <property type="entry name" value="L30e-like"/>
    <property type="match status" value="1"/>
</dbReference>
<protein>
    <recommendedName>
        <fullName evidence="4">40S ribosomal protein S12</fullName>
    </recommendedName>
</protein>
<dbReference type="Gene3D" id="3.30.1330.30">
    <property type="match status" value="1"/>
</dbReference>
<dbReference type="Pfam" id="PF01248">
    <property type="entry name" value="Ribosomal_L7Ae"/>
    <property type="match status" value="1"/>
</dbReference>
<evidence type="ECO:0000256" key="4">
    <source>
        <dbReference type="RuleBase" id="RU000670"/>
    </source>
</evidence>
<evidence type="ECO:0000256" key="3">
    <source>
        <dbReference type="ARBA" id="ARBA00023274"/>
    </source>
</evidence>
<dbReference type="GO" id="GO:0005840">
    <property type="term" value="C:ribosome"/>
    <property type="evidence" value="ECO:0007669"/>
    <property type="project" value="UniProtKB-KW"/>
</dbReference>
<evidence type="ECO:0000256" key="2">
    <source>
        <dbReference type="ARBA" id="ARBA00022980"/>
    </source>
</evidence>
<gene>
    <name evidence="6" type="ORF">M0811_02845</name>
</gene>
<organism evidence="6 7">
    <name type="scientific">Anaeramoeba ignava</name>
    <name type="common">Anaerobic marine amoeba</name>
    <dbReference type="NCBI Taxonomy" id="1746090"/>
    <lineage>
        <taxon>Eukaryota</taxon>
        <taxon>Metamonada</taxon>
        <taxon>Anaeramoebidae</taxon>
        <taxon>Anaeramoeba</taxon>
    </lineage>
</organism>
<dbReference type="AlphaFoldDB" id="A0A9Q0L791"/>
<dbReference type="PRINTS" id="PR00972">
    <property type="entry name" value="RIBSOMALS12E"/>
</dbReference>
<keyword evidence="3 4" id="KW-0687">Ribonucleoprotein</keyword>
<reference evidence="6" key="1">
    <citation type="submission" date="2022-10" db="EMBL/GenBank/DDBJ databases">
        <title>Novel sulphate-reducing endosymbionts in the free-living metamonad Anaeramoeba.</title>
        <authorList>
            <person name="Jerlstrom-Hultqvist J."/>
            <person name="Cepicka I."/>
            <person name="Gallot-Lavallee L."/>
            <person name="Salas-Leiva D."/>
            <person name="Curtis B.A."/>
            <person name="Zahonova K."/>
            <person name="Pipaliya S."/>
            <person name="Dacks J."/>
            <person name="Roger A.J."/>
        </authorList>
    </citation>
    <scope>NUCLEOTIDE SEQUENCE</scope>
    <source>
        <strain evidence="6">BMAN</strain>
    </source>
</reference>
<dbReference type="EMBL" id="JAPDFW010000125">
    <property type="protein sequence ID" value="KAJ5067657.1"/>
    <property type="molecule type" value="Genomic_DNA"/>
</dbReference>
<proteinExistence type="inferred from homology"/>
<dbReference type="Proteomes" id="UP001149090">
    <property type="component" value="Unassembled WGS sequence"/>
</dbReference>
<dbReference type="InterPro" id="IPR000530">
    <property type="entry name" value="Ribosomal_eS12"/>
</dbReference>
<dbReference type="GO" id="GO:0006412">
    <property type="term" value="P:translation"/>
    <property type="evidence" value="ECO:0007669"/>
    <property type="project" value="InterPro"/>
</dbReference>
<evidence type="ECO:0000256" key="1">
    <source>
        <dbReference type="ARBA" id="ARBA00005824"/>
    </source>
</evidence>
<evidence type="ECO:0000313" key="6">
    <source>
        <dbReference type="EMBL" id="KAJ5067657.1"/>
    </source>
</evidence>
<dbReference type="OMA" id="DLGQWVG"/>
<comment type="caution">
    <text evidence="6">The sequence shown here is derived from an EMBL/GenBank/DDBJ whole genome shotgun (WGS) entry which is preliminary data.</text>
</comment>
<evidence type="ECO:0000313" key="7">
    <source>
        <dbReference type="Proteomes" id="UP001149090"/>
    </source>
</evidence>
<dbReference type="OrthoDB" id="10249311at2759"/>
<sequence>MSDNAEKTEVVETEDEQTQIIEDLKEVLKHAQINDIILRGLNQSVKTIFAGQAALCVLANDCDDKKYVQVVQNLCKEAKVPLFRAPTRSDLGQWVGLCKFDDEDTPVKIIKTSCVVVKKSHSPSEKLNSVLSHFKTD</sequence>
<dbReference type="InterPro" id="IPR029064">
    <property type="entry name" value="Ribosomal_eL30-like_sf"/>
</dbReference>
<keyword evidence="7" id="KW-1185">Reference proteome</keyword>
<dbReference type="InterPro" id="IPR004038">
    <property type="entry name" value="Ribosomal_eL8/eL30/eS12/Gad45"/>
</dbReference>
<comment type="similarity">
    <text evidence="1 4">Belongs to the eukaryotic ribosomal protein eS12 family.</text>
</comment>
<name>A0A9Q0L791_ANAIG</name>